<evidence type="ECO:0000256" key="1">
    <source>
        <dbReference type="SAM" id="SignalP"/>
    </source>
</evidence>
<name>A0A7X0H735_9BACT</name>
<evidence type="ECO:0000313" key="2">
    <source>
        <dbReference type="EMBL" id="MBB6430496.1"/>
    </source>
</evidence>
<comment type="caution">
    <text evidence="2">The sequence shown here is derived from an EMBL/GenBank/DDBJ whole genome shotgun (WGS) entry which is preliminary data.</text>
</comment>
<feature type="signal peptide" evidence="1">
    <location>
        <begin position="1"/>
        <end position="21"/>
    </location>
</feature>
<reference evidence="2 3" key="1">
    <citation type="submission" date="2020-08" db="EMBL/GenBank/DDBJ databases">
        <title>Genomic Encyclopedia of Type Strains, Phase IV (KMG-IV): sequencing the most valuable type-strain genomes for metagenomic binning, comparative biology and taxonomic classification.</title>
        <authorList>
            <person name="Goeker M."/>
        </authorList>
    </citation>
    <scope>NUCLEOTIDE SEQUENCE [LARGE SCALE GENOMIC DNA]</scope>
    <source>
        <strain evidence="2 3">DSM 103725</strain>
    </source>
</reference>
<accession>A0A7X0H735</accession>
<dbReference type="RefSeq" id="WP_184678010.1">
    <property type="nucleotide sequence ID" value="NZ_JACHGY010000001.1"/>
</dbReference>
<keyword evidence="1" id="KW-0732">Signal</keyword>
<feature type="chain" id="PRO_5030619261" description="HEAT repeat domain-containing protein" evidence="1">
    <location>
        <begin position="22"/>
        <end position="822"/>
    </location>
</feature>
<gene>
    <name evidence="2" type="ORF">HNQ40_002302</name>
</gene>
<dbReference type="Proteomes" id="UP000541810">
    <property type="component" value="Unassembled WGS sequence"/>
</dbReference>
<dbReference type="AlphaFoldDB" id="A0A7X0H735"/>
<organism evidence="2 3">
    <name type="scientific">Algisphaera agarilytica</name>
    <dbReference type="NCBI Taxonomy" id="1385975"/>
    <lineage>
        <taxon>Bacteria</taxon>
        <taxon>Pseudomonadati</taxon>
        <taxon>Planctomycetota</taxon>
        <taxon>Phycisphaerae</taxon>
        <taxon>Phycisphaerales</taxon>
        <taxon>Phycisphaeraceae</taxon>
        <taxon>Algisphaera</taxon>
    </lineage>
</organism>
<evidence type="ECO:0000313" key="3">
    <source>
        <dbReference type="Proteomes" id="UP000541810"/>
    </source>
</evidence>
<evidence type="ECO:0008006" key="4">
    <source>
        <dbReference type="Google" id="ProtNLM"/>
    </source>
</evidence>
<keyword evidence="3" id="KW-1185">Reference proteome</keyword>
<protein>
    <recommendedName>
        <fullName evidence="4">HEAT repeat domain-containing protein</fullName>
    </recommendedName>
</protein>
<sequence length="822" mass="92351">MFRLFYVIVVLLLLVSLSARSNADKAQYYQRFDERVETMRAAIEAGAAPEELADAARQLRNSVSTLASLGHVERMDEMLDAMCLTQDAWVRVYADPQSTPRKLHLEPGVIRSVERRVRGEEDRLKLDEVRRKTWVAYEAYLPYAKRRAVWEPLTLHDFLASMPGMVLSEEDYADKTLELLDEWSSMIEEHEKVGQRVKSSWKSMAAAINKQFHWERSQSGLLTSRIDAKQVQPVLDWLEARPEPSFHLLALRHRMLASESEQDRLAAAEQALEILFPETDIGSEYKGSYPTEFYSTYYFMGAVVRDAIDVLVRQEKDQAWYEGVLGGVIESGDALPLVYHPEATHALASRLAKIQSRNYDSAVKRVGLDRSAAPGDIAVLLVALREGDVPEEFEQVHRRLIKSLTEDYNVRREALEAVQEVNSGEAERNPWLSGEFVVDEIEFDAPVADWGVLYAVHPDARPGEDLSAAAVFLKGLNVRWPGLVDRGRFQVTVAAMSLQGGGAEVLHRFDLEWDAANSNPYGTNLEYAVFGDIFVCVGAEDTIYISTPEGVTEIPSDQFEPGKAYTPQRPIRVMQSGGEFYLAGFKRFARIVAETQEFETIYSFANEKGAGDQPVLPGLRDAAILDAATDPGNGRVWVCVAVPPYLGSPPKFLVLNPDGGGLRVYDAPVLPMGVHAWWATFMEESPVFWGIDGGMMLTLEWPEWVTRYNSETDLLEYLEYPRKDLGEYRGPDGRILKTMPSLMYSNRLGPWVIILASDIYWAAGVGGKGYALDDLDAFDGSWGVQIDLETIWIVPSSPRNVGQGQLDEKRNVIQRLRYQAAE</sequence>
<proteinExistence type="predicted"/>
<dbReference type="EMBL" id="JACHGY010000001">
    <property type="protein sequence ID" value="MBB6430496.1"/>
    <property type="molecule type" value="Genomic_DNA"/>
</dbReference>